<protein>
    <recommendedName>
        <fullName evidence="7">UVR domain-containing protein</fullName>
    </recommendedName>
</protein>
<dbReference type="InterPro" id="IPR011989">
    <property type="entry name" value="ARM-like"/>
</dbReference>
<keyword evidence="6" id="KW-1185">Reference proteome</keyword>
<name>A0ABR1CDZ2_NECAM</name>
<reference evidence="5 6" key="1">
    <citation type="submission" date="2023-08" db="EMBL/GenBank/DDBJ databases">
        <title>A Necator americanus chromosomal reference genome.</title>
        <authorList>
            <person name="Ilik V."/>
            <person name="Petrzelkova K.J."/>
            <person name="Pardy F."/>
            <person name="Fuh T."/>
            <person name="Niatou-Singa F.S."/>
            <person name="Gouil Q."/>
            <person name="Baker L."/>
            <person name="Ritchie M.E."/>
            <person name="Jex A.R."/>
            <person name="Gazzola D."/>
            <person name="Li H."/>
            <person name="Toshio Fujiwara R."/>
            <person name="Zhan B."/>
            <person name="Aroian R.V."/>
            <person name="Pafco B."/>
            <person name="Schwarz E.M."/>
        </authorList>
    </citation>
    <scope>NUCLEOTIDE SEQUENCE [LARGE SCALE GENOMIC DNA]</scope>
    <source>
        <strain evidence="5 6">Aroian</strain>
        <tissue evidence="5">Whole animal</tissue>
    </source>
</reference>
<feature type="compositionally biased region" description="Polar residues" evidence="2">
    <location>
        <begin position="307"/>
        <end position="335"/>
    </location>
</feature>
<organism evidence="5 6">
    <name type="scientific">Necator americanus</name>
    <name type="common">Human hookworm</name>
    <dbReference type="NCBI Taxonomy" id="51031"/>
    <lineage>
        <taxon>Eukaryota</taxon>
        <taxon>Metazoa</taxon>
        <taxon>Ecdysozoa</taxon>
        <taxon>Nematoda</taxon>
        <taxon>Chromadorea</taxon>
        <taxon>Rhabditida</taxon>
        <taxon>Rhabditina</taxon>
        <taxon>Rhabditomorpha</taxon>
        <taxon>Strongyloidea</taxon>
        <taxon>Ancylostomatidae</taxon>
        <taxon>Bunostominae</taxon>
        <taxon>Necator</taxon>
    </lineage>
</organism>
<evidence type="ECO:0000259" key="4">
    <source>
        <dbReference type="Pfam" id="PF21039"/>
    </source>
</evidence>
<evidence type="ECO:0000256" key="2">
    <source>
        <dbReference type="SAM" id="MobiDB-lite"/>
    </source>
</evidence>
<dbReference type="InterPro" id="IPR052607">
    <property type="entry name" value="CEP104-like"/>
</dbReference>
<feature type="compositionally biased region" description="Basic and acidic residues" evidence="2">
    <location>
        <begin position="407"/>
        <end position="417"/>
    </location>
</feature>
<dbReference type="Pfam" id="PF21039">
    <property type="entry name" value="CEP104_ZnF"/>
    <property type="match status" value="1"/>
</dbReference>
<evidence type="ECO:0000256" key="1">
    <source>
        <dbReference type="SAM" id="Coils"/>
    </source>
</evidence>
<evidence type="ECO:0000259" key="3">
    <source>
        <dbReference type="Pfam" id="PF21038"/>
    </source>
</evidence>
<feature type="region of interest" description="Disordered" evidence="2">
    <location>
        <begin position="284"/>
        <end position="424"/>
    </location>
</feature>
<evidence type="ECO:0000313" key="6">
    <source>
        <dbReference type="Proteomes" id="UP001303046"/>
    </source>
</evidence>
<evidence type="ECO:0000313" key="5">
    <source>
        <dbReference type="EMBL" id="KAK6736682.1"/>
    </source>
</evidence>
<dbReference type="InterPro" id="IPR048739">
    <property type="entry name" value="CEP104_N"/>
</dbReference>
<dbReference type="Proteomes" id="UP001303046">
    <property type="component" value="Unassembled WGS sequence"/>
</dbReference>
<dbReference type="Pfam" id="PF21040">
    <property type="entry name" value="CEP104-like_TOG"/>
    <property type="match status" value="1"/>
</dbReference>
<keyword evidence="1" id="KW-0175">Coiled coil</keyword>
<accession>A0ABR1CDZ2</accession>
<feature type="compositionally biased region" description="Low complexity" evidence="2">
    <location>
        <begin position="336"/>
        <end position="346"/>
    </location>
</feature>
<feature type="region of interest" description="Disordered" evidence="2">
    <location>
        <begin position="665"/>
        <end position="691"/>
    </location>
</feature>
<comment type="caution">
    <text evidence="5">The sequence shown here is derived from an EMBL/GenBank/DDBJ whole genome shotgun (WGS) entry which is preliminary data.</text>
</comment>
<gene>
    <name evidence="5" type="primary">Necator_chrII.g7196</name>
    <name evidence="5" type="ORF">RB195_019403</name>
</gene>
<evidence type="ECO:0008006" key="7">
    <source>
        <dbReference type="Google" id="ProtNLM"/>
    </source>
</evidence>
<dbReference type="Pfam" id="PF21038">
    <property type="entry name" value="CEP104_N"/>
    <property type="match status" value="1"/>
</dbReference>
<feature type="domain" description="Centrosomal protein CEP104 Zn finger" evidence="4">
    <location>
        <begin position="702"/>
        <end position="812"/>
    </location>
</feature>
<dbReference type="Gene3D" id="1.25.10.10">
    <property type="entry name" value="Leucine-rich Repeat Variant"/>
    <property type="match status" value="1"/>
</dbReference>
<proteinExistence type="predicted"/>
<feature type="compositionally biased region" description="Low complexity" evidence="2">
    <location>
        <begin position="354"/>
        <end position="363"/>
    </location>
</feature>
<dbReference type="InterPro" id="IPR048738">
    <property type="entry name" value="CEP104_Znf"/>
</dbReference>
<dbReference type="PANTHER" id="PTHR13371:SF0">
    <property type="entry name" value="CENTROSOMAL PROTEIN OF 104 KDA"/>
    <property type="match status" value="1"/>
</dbReference>
<feature type="domain" description="Centrosomal protein CEP104 N-terminal" evidence="3">
    <location>
        <begin position="26"/>
        <end position="135"/>
    </location>
</feature>
<feature type="coiled-coil region" evidence="1">
    <location>
        <begin position="194"/>
        <end position="221"/>
    </location>
</feature>
<dbReference type="PANTHER" id="PTHR13371">
    <property type="entry name" value="GLYCINE-, GLUTAMATE-, THIENYLCYCLOHEXYLPIPERIDINE-BINDING PROTEIN"/>
    <property type="match status" value="1"/>
</dbReference>
<dbReference type="EMBL" id="JAVFWL010000002">
    <property type="protein sequence ID" value="KAK6736682.1"/>
    <property type="molecule type" value="Genomic_DNA"/>
</dbReference>
<sequence length="842" mass="94730">MATTLNFRTEVNGNILDPETLSRKPWISQRDEKFPIKIRLVLRRRSIVERIQIVAHNKFIPQQVVVSTMENEARGNVKEIGVLHFKADLDTQYELKTIYTEMVCTSIILCIERVHINDVFNPSQQVGLVEVQVFGQYDLNAEQHALFRQDENVATTNTVEDGRFSAEIGEIIERIEKNKQKSVSNENFGLASIAQLSSRLLQKAKGEMVELEKDQRDAIRDEDFHRALDLQEEMKTLRKNALATVDPTLAKNNIDSMSDITDILRPKNLFEKDGHDYKIPAPKLFTPIDLSPSEDLKPLKTPPRISSAASAATQGSLNKKATRKSSSPNISLRTDSASSSGELSKSSQKERPTSASSRVSASSLKTETSSKERIPPPPDPNRWHSNKFLQKENTVVPALRERKHHNSNSDEERRNEQSEMDPSQLVPIMEKATYLRGCDLFGENTMGKLYSKKWEQRNQGLSNIQETLEGVPLGDAQAGNYLDCAISILQRRLKDPLYNAYISALDLLSFICTDFLPRHSLYKLAPTIARATSDIIALRASDTDRRSAGKTLSTINDIMEQDTKAAKFFLNRFLKMGAPGGQRGQANIQKLISLTEESVTSFGLDCLKHTDTEIRSIGRKLILEVYTNGKRDIVRKMIIEESRRNKHPAVRSTLSELANLDAKQDRDLISSTQSGSSKKRPGTKSVRISNELPKRNGSIQSMCRFCGKTIDSYEPSALERHYNADCPMFTKCSGCGQIVEVSSLGIHKTTNCRAKENYRSCPRCGELIERRLFHRHVGKKDCKPPDIYSAKCPLCGLNVSPDNTDGWRRHLTAQCAENPRRRAFQETKRATLTSSGSISTDF</sequence>